<reference evidence="5" key="1">
    <citation type="submission" date="2019-08" db="EMBL/GenBank/DDBJ databases">
        <authorList>
            <person name="Kucharzyk K."/>
            <person name="Murdoch R.W."/>
            <person name="Higgins S."/>
            <person name="Loffler F."/>
        </authorList>
    </citation>
    <scope>NUCLEOTIDE SEQUENCE</scope>
</reference>
<gene>
    <name evidence="5" type="primary">rlmH_25</name>
    <name evidence="5" type="ORF">SDC9_80917</name>
</gene>
<dbReference type="SUPFAM" id="SSF75217">
    <property type="entry name" value="alpha/beta knot"/>
    <property type="match status" value="1"/>
</dbReference>
<keyword evidence="3" id="KW-0949">S-adenosyl-L-methionine</keyword>
<sequence length="157" mass="17590">MKIAILAAGKTRVSFVSEGLTFYGGRIQKYFPFEMAETTDVKHISDVNAMVKSEGERLLKAILPGDHLILLDEKGKQHTSLGFSDGVRRIIDSGSARRIVFVIAGAYGASEELKKRVNDIWSLSGLTFPHQLVRLILAEQIYRAFSIMRNEPYHHEG</sequence>
<dbReference type="Pfam" id="PF02590">
    <property type="entry name" value="SPOUT_MTase"/>
    <property type="match status" value="1"/>
</dbReference>
<dbReference type="Gene3D" id="3.40.1280.10">
    <property type="match status" value="1"/>
</dbReference>
<comment type="caution">
    <text evidence="5">The sequence shown here is derived from an EMBL/GenBank/DDBJ whole genome shotgun (WGS) entry which is preliminary data.</text>
</comment>
<dbReference type="GO" id="GO:0006364">
    <property type="term" value="P:rRNA processing"/>
    <property type="evidence" value="ECO:0007669"/>
    <property type="project" value="InterPro"/>
</dbReference>
<evidence type="ECO:0000256" key="3">
    <source>
        <dbReference type="ARBA" id="ARBA00022691"/>
    </source>
</evidence>
<name>A0A644Z0C1_9ZZZZ</name>
<organism evidence="5">
    <name type="scientific">bioreactor metagenome</name>
    <dbReference type="NCBI Taxonomy" id="1076179"/>
    <lineage>
        <taxon>unclassified sequences</taxon>
        <taxon>metagenomes</taxon>
        <taxon>ecological metagenomes</taxon>
    </lineage>
</organism>
<dbReference type="GO" id="GO:0032259">
    <property type="term" value="P:methylation"/>
    <property type="evidence" value="ECO:0007669"/>
    <property type="project" value="UniProtKB-KW"/>
</dbReference>
<evidence type="ECO:0000256" key="1">
    <source>
        <dbReference type="ARBA" id="ARBA00022603"/>
    </source>
</evidence>
<dbReference type="GO" id="GO:0008168">
    <property type="term" value="F:methyltransferase activity"/>
    <property type="evidence" value="ECO:0007669"/>
    <property type="project" value="UniProtKB-KW"/>
</dbReference>
<dbReference type="PANTHER" id="PTHR33603:SF1">
    <property type="entry name" value="RIBOSOMAL RNA LARGE SUBUNIT METHYLTRANSFERASE H"/>
    <property type="match status" value="1"/>
</dbReference>
<protein>
    <submittedName>
        <fullName evidence="5">Ribosomal RNA large subunit methyltransferase H</fullName>
        <ecNumber evidence="5">2.1.1.177</ecNumber>
    </submittedName>
</protein>
<evidence type="ECO:0000313" key="5">
    <source>
        <dbReference type="EMBL" id="MPM34335.1"/>
    </source>
</evidence>
<keyword evidence="2 5" id="KW-0808">Transferase</keyword>
<dbReference type="InterPro" id="IPR029026">
    <property type="entry name" value="tRNA_m1G_MTases_N"/>
</dbReference>
<proteinExistence type="inferred from homology"/>
<dbReference type="PIRSF" id="PIRSF004505">
    <property type="entry name" value="MT_bac"/>
    <property type="match status" value="1"/>
</dbReference>
<evidence type="ECO:0000256" key="4">
    <source>
        <dbReference type="ARBA" id="ARBA00038303"/>
    </source>
</evidence>
<dbReference type="AlphaFoldDB" id="A0A644Z0C1"/>
<dbReference type="HAMAP" id="MF_00658">
    <property type="entry name" value="23SrRNA_methyltr_H"/>
    <property type="match status" value="1"/>
</dbReference>
<comment type="similarity">
    <text evidence="4">Belongs to the RNA methyltransferase RlmH family.</text>
</comment>
<dbReference type="EC" id="2.1.1.177" evidence="5"/>
<keyword evidence="1 5" id="KW-0489">Methyltransferase</keyword>
<dbReference type="PANTHER" id="PTHR33603">
    <property type="entry name" value="METHYLTRANSFERASE"/>
    <property type="match status" value="1"/>
</dbReference>
<accession>A0A644Z0C1</accession>
<dbReference type="CDD" id="cd18081">
    <property type="entry name" value="RlmH-like"/>
    <property type="match status" value="1"/>
</dbReference>
<dbReference type="InterPro" id="IPR029028">
    <property type="entry name" value="Alpha/beta_knot_MTases"/>
</dbReference>
<dbReference type="EMBL" id="VSSQ01006941">
    <property type="protein sequence ID" value="MPM34335.1"/>
    <property type="molecule type" value="Genomic_DNA"/>
</dbReference>
<evidence type="ECO:0000256" key="2">
    <source>
        <dbReference type="ARBA" id="ARBA00022679"/>
    </source>
</evidence>
<dbReference type="InterPro" id="IPR003742">
    <property type="entry name" value="RlmH-like"/>
</dbReference>